<reference evidence="2 3" key="1">
    <citation type="submission" date="2016-07" db="EMBL/GenBank/DDBJ databases">
        <title>Pervasive Adenine N6-methylation of Active Genes in Fungi.</title>
        <authorList>
            <consortium name="DOE Joint Genome Institute"/>
            <person name="Mondo S.J."/>
            <person name="Dannebaum R.O."/>
            <person name="Kuo R.C."/>
            <person name="Labutti K."/>
            <person name="Haridas S."/>
            <person name="Kuo A."/>
            <person name="Salamov A."/>
            <person name="Ahrendt S.R."/>
            <person name="Lipzen A."/>
            <person name="Sullivan W."/>
            <person name="Andreopoulos W.B."/>
            <person name="Clum A."/>
            <person name="Lindquist E."/>
            <person name="Daum C."/>
            <person name="Ramamoorthy G.K."/>
            <person name="Gryganskyi A."/>
            <person name="Culley D."/>
            <person name="Magnuson J.K."/>
            <person name="James T.Y."/>
            <person name="O'Malley M.A."/>
            <person name="Stajich J.E."/>
            <person name="Spatafora J.W."/>
            <person name="Visel A."/>
            <person name="Grigoriev I.V."/>
        </authorList>
    </citation>
    <scope>NUCLEOTIDE SEQUENCE [LARGE SCALE GENOMIC DNA]</scope>
    <source>
        <strain evidence="2 3">JEL800</strain>
    </source>
</reference>
<organism evidence="2 3">
    <name type="scientific">Rhizoclosmatium globosum</name>
    <dbReference type="NCBI Taxonomy" id="329046"/>
    <lineage>
        <taxon>Eukaryota</taxon>
        <taxon>Fungi</taxon>
        <taxon>Fungi incertae sedis</taxon>
        <taxon>Chytridiomycota</taxon>
        <taxon>Chytridiomycota incertae sedis</taxon>
        <taxon>Chytridiomycetes</taxon>
        <taxon>Chytridiales</taxon>
        <taxon>Chytriomycetaceae</taxon>
        <taxon>Rhizoclosmatium</taxon>
    </lineage>
</organism>
<proteinExistence type="predicted"/>
<comment type="caution">
    <text evidence="2">The sequence shown here is derived from an EMBL/GenBank/DDBJ whole genome shotgun (WGS) entry which is preliminary data.</text>
</comment>
<accession>A0A1Y2C3F9</accession>
<dbReference type="Proteomes" id="UP000193642">
    <property type="component" value="Unassembled WGS sequence"/>
</dbReference>
<evidence type="ECO:0000256" key="1">
    <source>
        <dbReference type="SAM" id="MobiDB-lite"/>
    </source>
</evidence>
<dbReference type="EMBL" id="MCGO01000032">
    <property type="protein sequence ID" value="ORY41424.1"/>
    <property type="molecule type" value="Genomic_DNA"/>
</dbReference>
<evidence type="ECO:0000313" key="2">
    <source>
        <dbReference type="EMBL" id="ORY41424.1"/>
    </source>
</evidence>
<feature type="compositionally biased region" description="Basic and acidic residues" evidence="1">
    <location>
        <begin position="1120"/>
        <end position="1131"/>
    </location>
</feature>
<gene>
    <name evidence="2" type="ORF">BCR33DRAFT_826369</name>
</gene>
<evidence type="ECO:0000313" key="3">
    <source>
        <dbReference type="Proteomes" id="UP000193642"/>
    </source>
</evidence>
<feature type="region of interest" description="Disordered" evidence="1">
    <location>
        <begin position="618"/>
        <end position="660"/>
    </location>
</feature>
<protein>
    <submittedName>
        <fullName evidence="2">Uncharacterized protein</fullName>
    </submittedName>
</protein>
<feature type="compositionally biased region" description="Basic and acidic residues" evidence="1">
    <location>
        <begin position="1139"/>
        <end position="1148"/>
    </location>
</feature>
<name>A0A1Y2C3F9_9FUNG</name>
<dbReference type="AlphaFoldDB" id="A0A1Y2C3F9"/>
<sequence length="1148" mass="127330">MDQVQIVKWLGPLEQPLKLQVKFNGAIYEYDVYHERENWKYQHVSKLSTLANEINAVIGHMPVLLRLVQVDNVPYNDTRQYCGPNHRKRHAKVPQHPQLTEPEQVANIPQTQEQPQVQQQLQNLPNEILPIAHNVSVLQCPPGQTTATAPFSTSYSFTTCYTSCPQSNNPQIQADILSNLEQPPNVQTDGLTQFQSHAGSSIYQGHNQQQQAVGQNVQNIQSSYYLPPQLQMVIWQSSTFNSPSLSISDFYQSSCLPNPSDILMNTPTQTASMPPIVDNAVNLGNYSDPGMKQITPSCGKTPFKTTFKVSAPTSITASTSINAPSAISAPSAVTSSSTVTATSALSITPEVTAPLLSSVPLLQSLLLLQSMHLLQSVPPLQSHPHLLSSPSALSITPEVTAPSAISMTPVISAPTSITAFYFNQCTFCNQCPPAVTSSSIVTDPLTSISALSTCTFTSNSQNITAATSAASFITFSQSILPSISAAATVHNKSTTGIVSDLDTDLAVATNEYSGDLSINNILSQERNTQEQGNLKRKSDFVVTLSPPSRKKTKISEKTAVYTKSFVIFTWGVEISFINCFITHYHECWKSQPTRSLEVILYPKQSVMKSLKRKAEMRLQEGEMRSEGLSPKVGDSETDEKSGSNQFSVTKKGTPKLKNNDNNIEIQPEVMSRASRRLQPPSSALVSSELSVTLQESDDTEAASSKELCLECGKFCPDNERCQGCQELHHIDHSNPYTLDTQGYKFLNPTSLTPPIVNIENPDTIIDNINKLGICQCLPLKLESNIWFIIGVISLQLLSLESPTVNQLLQTKPDIDYLKKTITLNQDPTLVTVEQDSMRITGLQFALPFKSTDEFIQEAQKLEHAQHLNPQHHWEKIREALNDCLLSTEQLAMSRVPDAQFRKSHLHSSGSVFLWGFGSLSYNQGGSHVQKLPNDAQEIIFDVETGKAIGKDWKYCLKHYLPLIGSDLLSEEDVSRFKIVSAFDDCTVGAYNFFHALAMHRGPKPHTNEIRGTFFTQVSYNYLPLTSEAQVKPIYAAQLIYGFTSRVYFFEYALSFESEGILDTFQVDEDKTRMIACIERFKAILNTRGILLLDREAFTVLLDDSCWENIRGVTEDKWKESMMQKPNKDGKPEAFGLSVVHDKEGKKDV</sequence>
<dbReference type="OrthoDB" id="10680594at2759"/>
<feature type="region of interest" description="Disordered" evidence="1">
    <location>
        <begin position="1120"/>
        <end position="1148"/>
    </location>
</feature>
<keyword evidence="3" id="KW-1185">Reference proteome</keyword>